<name>A0A841H4N6_9BACT</name>
<dbReference type="Proteomes" id="UP000582837">
    <property type="component" value="Unassembled WGS sequence"/>
</dbReference>
<keyword evidence="2" id="KW-1185">Reference proteome</keyword>
<organism evidence="1 2">
    <name type="scientific">Longimicrobium terrae</name>
    <dbReference type="NCBI Taxonomy" id="1639882"/>
    <lineage>
        <taxon>Bacteria</taxon>
        <taxon>Pseudomonadati</taxon>
        <taxon>Gemmatimonadota</taxon>
        <taxon>Longimicrobiia</taxon>
        <taxon>Longimicrobiales</taxon>
        <taxon>Longimicrobiaceae</taxon>
        <taxon>Longimicrobium</taxon>
    </lineage>
</organism>
<dbReference type="EMBL" id="JACHIA010000019">
    <property type="protein sequence ID" value="MBB6072944.1"/>
    <property type="molecule type" value="Genomic_DNA"/>
</dbReference>
<evidence type="ECO:0000313" key="1">
    <source>
        <dbReference type="EMBL" id="MBB6072944.1"/>
    </source>
</evidence>
<gene>
    <name evidence="1" type="ORF">HNQ61_004610</name>
</gene>
<dbReference type="RefSeq" id="WP_170037136.1">
    <property type="nucleotide sequence ID" value="NZ_JABDTL010000002.1"/>
</dbReference>
<evidence type="ECO:0000313" key="2">
    <source>
        <dbReference type="Proteomes" id="UP000582837"/>
    </source>
</evidence>
<proteinExistence type="predicted"/>
<sequence>MRKLKLSVEELEVTSFTVRDAMESRGTVDGHLRKVETVNDPTCDAAWATCNGEYTCAFATCGGTCYASCDGICGSGNTTCAVCLLD</sequence>
<protein>
    <submittedName>
        <fullName evidence="1">Uncharacterized protein</fullName>
    </submittedName>
</protein>
<accession>A0A841H4N6</accession>
<dbReference type="AlphaFoldDB" id="A0A841H4N6"/>
<reference evidence="1 2" key="1">
    <citation type="submission" date="2020-08" db="EMBL/GenBank/DDBJ databases">
        <title>Genomic Encyclopedia of Type Strains, Phase IV (KMG-IV): sequencing the most valuable type-strain genomes for metagenomic binning, comparative biology and taxonomic classification.</title>
        <authorList>
            <person name="Goeker M."/>
        </authorList>
    </citation>
    <scope>NUCLEOTIDE SEQUENCE [LARGE SCALE GENOMIC DNA]</scope>
    <source>
        <strain evidence="1 2">DSM 29007</strain>
    </source>
</reference>
<comment type="caution">
    <text evidence="1">The sequence shown here is derived from an EMBL/GenBank/DDBJ whole genome shotgun (WGS) entry which is preliminary data.</text>
</comment>